<dbReference type="PANTHER" id="PTHR23133:SF2">
    <property type="entry name" value="IMIDAZOLEGLYCEROL-PHOSPHATE DEHYDRATASE"/>
    <property type="match status" value="1"/>
</dbReference>
<keyword evidence="10 13" id="KW-0368">Histidine biosynthesis</keyword>
<evidence type="ECO:0000256" key="1">
    <source>
        <dbReference type="ARBA" id="ARBA00001933"/>
    </source>
</evidence>
<proteinExistence type="inferred from homology"/>
<dbReference type="InterPro" id="IPR020565">
    <property type="entry name" value="ImidazoleglycerP_deHydtase_CS"/>
</dbReference>
<dbReference type="NCBIfam" id="TIGR01141">
    <property type="entry name" value="hisC"/>
    <property type="match status" value="1"/>
</dbReference>
<dbReference type="InterPro" id="IPR004839">
    <property type="entry name" value="Aminotransferase_I/II_large"/>
</dbReference>
<dbReference type="AlphaFoldDB" id="A0A9X2EHC3"/>
<keyword evidence="9 15" id="KW-0663">Pyridoxal phosphate</keyword>
<protein>
    <recommendedName>
        <fullName evidence="5 13">Imidazoleglycerol-phosphate dehydratase</fullName>
        <shortName evidence="13">IGPD</shortName>
        <ecNumber evidence="13 14">4.2.1.19</ecNumber>
    </recommendedName>
</protein>
<dbReference type="SUPFAM" id="SSF54211">
    <property type="entry name" value="Ribosomal protein S5 domain 2-like"/>
    <property type="match status" value="2"/>
</dbReference>
<dbReference type="GO" id="GO:0004424">
    <property type="term" value="F:imidazoleglycerol-phosphate dehydratase activity"/>
    <property type="evidence" value="ECO:0007669"/>
    <property type="project" value="UniProtKB-UniRule"/>
</dbReference>
<dbReference type="Gene3D" id="3.90.1150.10">
    <property type="entry name" value="Aspartate Aminotransferase, domain 1"/>
    <property type="match status" value="1"/>
</dbReference>
<dbReference type="EC" id="4.2.1.19" evidence="13 14"/>
<dbReference type="InterPro" id="IPR005861">
    <property type="entry name" value="HisP_aminotrans"/>
</dbReference>
<evidence type="ECO:0000256" key="6">
    <source>
        <dbReference type="ARBA" id="ARBA00022576"/>
    </source>
</evidence>
<comment type="similarity">
    <text evidence="13 14">Belongs to the imidazoleglycerol-phosphate dehydratase family.</text>
</comment>
<comment type="similarity">
    <text evidence="15">Belongs to the class-II pyridoxal-phosphate-dependent aminotransferase family.</text>
</comment>
<dbReference type="RefSeq" id="WP_252114650.1">
    <property type="nucleotide sequence ID" value="NZ_JAMSHT010000001.1"/>
</dbReference>
<comment type="pathway">
    <text evidence="3 13 14">Amino-acid biosynthesis; L-histidine biosynthesis; L-histidine from 5-phospho-alpha-D-ribose 1-diphosphate: step 6/9.</text>
</comment>
<evidence type="ECO:0000256" key="14">
    <source>
        <dbReference type="RuleBase" id="RU000599"/>
    </source>
</evidence>
<evidence type="ECO:0000256" key="11">
    <source>
        <dbReference type="ARBA" id="ARBA00023239"/>
    </source>
</evidence>
<dbReference type="NCBIfam" id="NF002111">
    <property type="entry name" value="PRK00951.2-1"/>
    <property type="match status" value="1"/>
</dbReference>
<evidence type="ECO:0000256" key="3">
    <source>
        <dbReference type="ARBA" id="ARBA00005047"/>
    </source>
</evidence>
<dbReference type="FunFam" id="3.30.230.40:FF:000003">
    <property type="entry name" value="Imidazoleglycerol-phosphate dehydratase HisB"/>
    <property type="match status" value="1"/>
</dbReference>
<comment type="catalytic activity">
    <reaction evidence="13 14">
        <text>D-erythro-1-(imidazol-4-yl)glycerol 3-phosphate = 3-(imidazol-4-yl)-2-oxopropyl phosphate + H2O</text>
        <dbReference type="Rhea" id="RHEA:11040"/>
        <dbReference type="ChEBI" id="CHEBI:15377"/>
        <dbReference type="ChEBI" id="CHEBI:57766"/>
        <dbReference type="ChEBI" id="CHEBI:58278"/>
        <dbReference type="EC" id="4.2.1.19"/>
    </reaction>
</comment>
<evidence type="ECO:0000256" key="10">
    <source>
        <dbReference type="ARBA" id="ARBA00023102"/>
    </source>
</evidence>
<dbReference type="PROSITE" id="PS00954">
    <property type="entry name" value="IGP_DEHYDRATASE_1"/>
    <property type="match status" value="1"/>
</dbReference>
<name>A0A9X2EHC3_9SPHN</name>
<dbReference type="PANTHER" id="PTHR23133">
    <property type="entry name" value="IMIDAZOLEGLYCEROL-PHOSPHATE DEHYDRATASE HIS7"/>
    <property type="match status" value="1"/>
</dbReference>
<comment type="caution">
    <text evidence="17">The sequence shown here is derived from an EMBL/GenBank/DDBJ whole genome shotgun (WGS) entry which is preliminary data.</text>
</comment>
<dbReference type="InterPro" id="IPR001917">
    <property type="entry name" value="Aminotrans_II_pyridoxalP_BS"/>
</dbReference>
<dbReference type="InterPro" id="IPR020568">
    <property type="entry name" value="Ribosomal_Su5_D2-typ_SF"/>
</dbReference>
<comment type="subunit">
    <text evidence="4">Homodimer.</text>
</comment>
<keyword evidence="13" id="KW-0963">Cytoplasm</keyword>
<keyword evidence="11 13" id="KW-0456">Lyase</keyword>
<evidence type="ECO:0000259" key="16">
    <source>
        <dbReference type="Pfam" id="PF00155"/>
    </source>
</evidence>
<dbReference type="EMBL" id="JAMSHT010000001">
    <property type="protein sequence ID" value="MCM8558048.1"/>
    <property type="molecule type" value="Genomic_DNA"/>
</dbReference>
<evidence type="ECO:0000256" key="9">
    <source>
        <dbReference type="ARBA" id="ARBA00022898"/>
    </source>
</evidence>
<gene>
    <name evidence="17" type="primary">hisC</name>
    <name evidence="13" type="synonym">hisB</name>
    <name evidence="17" type="ORF">NDO55_09460</name>
</gene>
<organism evidence="17 18">
    <name type="scientific">Sphingomicrobium sediminis</name>
    <dbReference type="NCBI Taxonomy" id="2950949"/>
    <lineage>
        <taxon>Bacteria</taxon>
        <taxon>Pseudomonadati</taxon>
        <taxon>Pseudomonadota</taxon>
        <taxon>Alphaproteobacteria</taxon>
        <taxon>Sphingomonadales</taxon>
        <taxon>Sphingomonadaceae</taxon>
        <taxon>Sphingomicrobium</taxon>
    </lineage>
</organism>
<keyword evidence="7 13" id="KW-0028">Amino-acid biosynthesis</keyword>
<dbReference type="InterPro" id="IPR038494">
    <property type="entry name" value="IGPD_sf"/>
</dbReference>
<dbReference type="HAMAP" id="MF_00076">
    <property type="entry name" value="HisB"/>
    <property type="match status" value="1"/>
</dbReference>
<keyword evidence="18" id="KW-1185">Reference proteome</keyword>
<evidence type="ECO:0000313" key="18">
    <source>
        <dbReference type="Proteomes" id="UP001155128"/>
    </source>
</evidence>
<dbReference type="Pfam" id="PF00155">
    <property type="entry name" value="Aminotran_1_2"/>
    <property type="match status" value="1"/>
</dbReference>
<evidence type="ECO:0000256" key="7">
    <source>
        <dbReference type="ARBA" id="ARBA00022605"/>
    </source>
</evidence>
<sequence length="545" mass="58404">MSIADRLVRPDLKGLPPVDLAGAPVPGTVRLDANENPFEPLAGGKTINRYPEPQPAALRRRMADLYGVDDARLWVSRGSDDAIDLLCRAFLRPGEDRILVIEPTFSAYAQFARIQGARVDSIRMDAAYRFDADAVIEAAKDGIAPKLLFVCTPNNPTGSPVDPADVRKIAAALPDTLVIADEAYGEFADTPSLAGETGTIENLVVLRTLSKAYGLAGARIGCAIAGPDINGWMARVSPPYPLPGPSIDAAMKSLAPERMPVHRQRVEQLLADRQRLAALLRDADEVQALYEGGNFIFIEVDDPADLAKRLAAAAVKVRFRPKAAPGGVRITIGTPAENRAMLAVFGISESEKPRRRAAITRDTKETQIAIEVDLDAPEPKRVIDTGIGFFDHMLDQVASHGGFALTLSCTGDTHIDPHHTIEDVALALGSALDQALGDRAGIGRFGFALPMDETRAEVLVDLSGRPYAKFDGDFASDKLGDYPTEMTPHIFRSLADSMRAAIHVTVDGENDHHKVEASFKAFGRALRQGLATGGGGGIPSTKGML</sequence>
<evidence type="ECO:0000313" key="17">
    <source>
        <dbReference type="EMBL" id="MCM8558048.1"/>
    </source>
</evidence>
<comment type="subcellular location">
    <subcellularLocation>
        <location evidence="13 14">Cytoplasm</location>
    </subcellularLocation>
</comment>
<dbReference type="PROSITE" id="PS00599">
    <property type="entry name" value="AA_TRANSFER_CLASS_2"/>
    <property type="match status" value="1"/>
</dbReference>
<evidence type="ECO:0000256" key="15">
    <source>
        <dbReference type="RuleBase" id="RU003693"/>
    </source>
</evidence>
<comment type="pathway">
    <text evidence="2">Amino-acid biosynthesis; L-histidine biosynthesis; L-histidine from 5-phospho-alpha-D-ribose 1-diphosphate: step 7/9.</text>
</comment>
<dbReference type="InterPro" id="IPR000807">
    <property type="entry name" value="ImidazoleglycerolP_deHydtase"/>
</dbReference>
<dbReference type="FunFam" id="3.30.230.40:FF:000001">
    <property type="entry name" value="Imidazoleglycerol-phosphate dehydratase HisB"/>
    <property type="match status" value="1"/>
</dbReference>
<dbReference type="GO" id="GO:0005737">
    <property type="term" value="C:cytoplasm"/>
    <property type="evidence" value="ECO:0007669"/>
    <property type="project" value="UniProtKB-SubCell"/>
</dbReference>
<dbReference type="Gene3D" id="3.30.230.40">
    <property type="entry name" value="Imidazole glycerol phosphate dehydratase, domain 1"/>
    <property type="match status" value="2"/>
</dbReference>
<reference evidence="17" key="1">
    <citation type="submission" date="2022-06" db="EMBL/GenBank/DDBJ databases">
        <title>Sphingomicrobium sedimins sp. nov., a marine bacterium isolated from tidal flat.</title>
        <authorList>
            <person name="Kim C.-H."/>
            <person name="Yoo Y."/>
            <person name="Kim J.-J."/>
        </authorList>
    </citation>
    <scope>NUCLEOTIDE SEQUENCE</scope>
    <source>
        <strain evidence="17">GRR-S6-50</strain>
    </source>
</reference>
<evidence type="ECO:0000256" key="4">
    <source>
        <dbReference type="ARBA" id="ARBA00011738"/>
    </source>
</evidence>
<evidence type="ECO:0000256" key="5">
    <source>
        <dbReference type="ARBA" id="ARBA00016664"/>
    </source>
</evidence>
<dbReference type="GO" id="GO:0004400">
    <property type="term" value="F:histidinol-phosphate transaminase activity"/>
    <property type="evidence" value="ECO:0007669"/>
    <property type="project" value="UniProtKB-EC"/>
</dbReference>
<dbReference type="CDD" id="cd00609">
    <property type="entry name" value="AAT_like"/>
    <property type="match status" value="1"/>
</dbReference>
<evidence type="ECO:0000256" key="12">
    <source>
        <dbReference type="ARBA" id="ARBA00047481"/>
    </source>
</evidence>
<dbReference type="Proteomes" id="UP001155128">
    <property type="component" value="Unassembled WGS sequence"/>
</dbReference>
<comment type="catalytic activity">
    <reaction evidence="12">
        <text>L-histidinol phosphate + 2-oxoglutarate = 3-(imidazol-4-yl)-2-oxopropyl phosphate + L-glutamate</text>
        <dbReference type="Rhea" id="RHEA:23744"/>
        <dbReference type="ChEBI" id="CHEBI:16810"/>
        <dbReference type="ChEBI" id="CHEBI:29985"/>
        <dbReference type="ChEBI" id="CHEBI:57766"/>
        <dbReference type="ChEBI" id="CHEBI:57980"/>
        <dbReference type="EC" id="2.6.1.9"/>
    </reaction>
</comment>
<dbReference type="CDD" id="cd07914">
    <property type="entry name" value="IGPD"/>
    <property type="match status" value="1"/>
</dbReference>
<dbReference type="Gene3D" id="3.40.640.10">
    <property type="entry name" value="Type I PLP-dependent aspartate aminotransferase-like (Major domain)"/>
    <property type="match status" value="1"/>
</dbReference>
<evidence type="ECO:0000256" key="8">
    <source>
        <dbReference type="ARBA" id="ARBA00022679"/>
    </source>
</evidence>
<dbReference type="GO" id="GO:0000105">
    <property type="term" value="P:L-histidine biosynthetic process"/>
    <property type="evidence" value="ECO:0007669"/>
    <property type="project" value="UniProtKB-UniRule"/>
</dbReference>
<dbReference type="SUPFAM" id="SSF53383">
    <property type="entry name" value="PLP-dependent transferases"/>
    <property type="match status" value="1"/>
</dbReference>
<evidence type="ECO:0000256" key="2">
    <source>
        <dbReference type="ARBA" id="ARBA00005011"/>
    </source>
</evidence>
<dbReference type="InterPro" id="IPR015422">
    <property type="entry name" value="PyrdxlP-dep_Trfase_small"/>
</dbReference>
<dbReference type="GO" id="GO:0030170">
    <property type="term" value="F:pyridoxal phosphate binding"/>
    <property type="evidence" value="ECO:0007669"/>
    <property type="project" value="InterPro"/>
</dbReference>
<dbReference type="PROSITE" id="PS00955">
    <property type="entry name" value="IGP_DEHYDRATASE_2"/>
    <property type="match status" value="1"/>
</dbReference>
<dbReference type="InterPro" id="IPR015424">
    <property type="entry name" value="PyrdxlP-dep_Trfase"/>
</dbReference>
<comment type="cofactor">
    <cofactor evidence="1 15">
        <name>pyridoxal 5'-phosphate</name>
        <dbReference type="ChEBI" id="CHEBI:597326"/>
    </cofactor>
</comment>
<keyword evidence="6 17" id="KW-0032">Aminotransferase</keyword>
<feature type="domain" description="Aminotransferase class I/classII large" evidence="16">
    <location>
        <begin position="41"/>
        <end position="342"/>
    </location>
</feature>
<keyword evidence="8 17" id="KW-0808">Transferase</keyword>
<evidence type="ECO:0000256" key="13">
    <source>
        <dbReference type="HAMAP-Rule" id="MF_00076"/>
    </source>
</evidence>
<dbReference type="Pfam" id="PF00475">
    <property type="entry name" value="IGPD"/>
    <property type="match status" value="1"/>
</dbReference>
<dbReference type="InterPro" id="IPR015421">
    <property type="entry name" value="PyrdxlP-dep_Trfase_major"/>
</dbReference>
<accession>A0A9X2EHC3</accession>